<organism evidence="3 4">
    <name type="scientific">Aspergillus pseudoustus</name>
    <dbReference type="NCBI Taxonomy" id="1810923"/>
    <lineage>
        <taxon>Eukaryota</taxon>
        <taxon>Fungi</taxon>
        <taxon>Dikarya</taxon>
        <taxon>Ascomycota</taxon>
        <taxon>Pezizomycotina</taxon>
        <taxon>Eurotiomycetes</taxon>
        <taxon>Eurotiomycetidae</taxon>
        <taxon>Eurotiales</taxon>
        <taxon>Aspergillaceae</taxon>
        <taxon>Aspergillus</taxon>
        <taxon>Aspergillus subgen. Nidulantes</taxon>
    </lineage>
</organism>
<keyword evidence="2" id="KW-0812">Transmembrane</keyword>
<keyword evidence="2" id="KW-0472">Membrane</keyword>
<feature type="compositionally biased region" description="Gly residues" evidence="1">
    <location>
        <begin position="79"/>
        <end position="88"/>
    </location>
</feature>
<comment type="caution">
    <text evidence="3">The sequence shown here is derived from an EMBL/GenBank/DDBJ whole genome shotgun (WGS) entry which is preliminary data.</text>
</comment>
<feature type="region of interest" description="Disordered" evidence="1">
    <location>
        <begin position="76"/>
        <end position="101"/>
    </location>
</feature>
<keyword evidence="2" id="KW-1133">Transmembrane helix</keyword>
<keyword evidence="4" id="KW-1185">Reference proteome</keyword>
<gene>
    <name evidence="3" type="ORF">BJY01DRAFT_216023</name>
</gene>
<evidence type="ECO:0000313" key="4">
    <source>
        <dbReference type="Proteomes" id="UP001610446"/>
    </source>
</evidence>
<dbReference type="EMBL" id="JBFXLU010000093">
    <property type="protein sequence ID" value="KAL2843108.1"/>
    <property type="molecule type" value="Genomic_DNA"/>
</dbReference>
<feature type="transmembrane region" description="Helical" evidence="2">
    <location>
        <begin position="15"/>
        <end position="37"/>
    </location>
</feature>
<sequence>MFRPDTNHVTSETTYILLLYCASSLDAGNVWLACLLYTQKHQETRRGYLDLSMNETLEAILGWYAGGGLRYEDPRKAGKGAGQGGEEFVGGSLANGAGVGA</sequence>
<protein>
    <submittedName>
        <fullName evidence="3">Uncharacterized protein</fullName>
    </submittedName>
</protein>
<dbReference type="Proteomes" id="UP001610446">
    <property type="component" value="Unassembled WGS sequence"/>
</dbReference>
<evidence type="ECO:0000313" key="3">
    <source>
        <dbReference type="EMBL" id="KAL2843108.1"/>
    </source>
</evidence>
<evidence type="ECO:0000256" key="2">
    <source>
        <dbReference type="SAM" id="Phobius"/>
    </source>
</evidence>
<reference evidence="3 4" key="1">
    <citation type="submission" date="2024-07" db="EMBL/GenBank/DDBJ databases">
        <title>Section-level genome sequencing and comparative genomics of Aspergillus sections Usti and Cavernicolus.</title>
        <authorList>
            <consortium name="Lawrence Berkeley National Laboratory"/>
            <person name="Nybo J.L."/>
            <person name="Vesth T.C."/>
            <person name="Theobald S."/>
            <person name="Frisvad J.C."/>
            <person name="Larsen T.O."/>
            <person name="Kjaerboelling I."/>
            <person name="Rothschild-Mancinelli K."/>
            <person name="Lyhne E.K."/>
            <person name="Kogle M.E."/>
            <person name="Barry K."/>
            <person name="Clum A."/>
            <person name="Na H."/>
            <person name="Ledsgaard L."/>
            <person name="Lin J."/>
            <person name="Lipzen A."/>
            <person name="Kuo A."/>
            <person name="Riley R."/>
            <person name="Mondo S."/>
            <person name="Labutti K."/>
            <person name="Haridas S."/>
            <person name="Pangalinan J."/>
            <person name="Salamov A.A."/>
            <person name="Simmons B.A."/>
            <person name="Magnuson J.K."/>
            <person name="Chen J."/>
            <person name="Drula E."/>
            <person name="Henrissat B."/>
            <person name="Wiebenga A."/>
            <person name="Lubbers R.J."/>
            <person name="Gomes A.C."/>
            <person name="Makela M.R."/>
            <person name="Stajich J."/>
            <person name="Grigoriev I.V."/>
            <person name="Mortensen U.H."/>
            <person name="De Vries R.P."/>
            <person name="Baker S.E."/>
            <person name="Andersen M.R."/>
        </authorList>
    </citation>
    <scope>NUCLEOTIDE SEQUENCE [LARGE SCALE GENOMIC DNA]</scope>
    <source>
        <strain evidence="3 4">CBS 123904</strain>
    </source>
</reference>
<name>A0ABR4JSV0_9EURO</name>
<evidence type="ECO:0000256" key="1">
    <source>
        <dbReference type="SAM" id="MobiDB-lite"/>
    </source>
</evidence>
<proteinExistence type="predicted"/>
<accession>A0ABR4JSV0</accession>